<evidence type="ECO:0000256" key="1">
    <source>
        <dbReference type="ARBA" id="ARBA00022553"/>
    </source>
</evidence>
<proteinExistence type="predicted"/>
<sequence length="119" mass="13240">MRILAIDDTRTLRELLCRTLRAASYEVVEAENGEEGLARFADHRPDIVITDLNMPVLDGIEFTRAVRSRADGGGVPIIILTTESGAEIKAEGRKAGATAWMVKPFDPQRLLDMLTRFKK</sequence>
<evidence type="ECO:0000259" key="3">
    <source>
        <dbReference type="PROSITE" id="PS50110"/>
    </source>
</evidence>
<dbReference type="SMART" id="SM00448">
    <property type="entry name" value="REC"/>
    <property type="match status" value="1"/>
</dbReference>
<keyword evidence="5" id="KW-1185">Reference proteome</keyword>
<dbReference type="SUPFAM" id="SSF52172">
    <property type="entry name" value="CheY-like"/>
    <property type="match status" value="1"/>
</dbReference>
<feature type="domain" description="Response regulatory" evidence="3">
    <location>
        <begin position="2"/>
        <end position="118"/>
    </location>
</feature>
<accession>A0A2T1HR30</accession>
<evidence type="ECO:0000313" key="5">
    <source>
        <dbReference type="Proteomes" id="UP000239772"/>
    </source>
</evidence>
<dbReference type="PROSITE" id="PS50110">
    <property type="entry name" value="RESPONSE_REGULATORY"/>
    <property type="match status" value="1"/>
</dbReference>
<organism evidence="4 5">
    <name type="scientific">Alsobacter soli</name>
    <dbReference type="NCBI Taxonomy" id="2109933"/>
    <lineage>
        <taxon>Bacteria</taxon>
        <taxon>Pseudomonadati</taxon>
        <taxon>Pseudomonadota</taxon>
        <taxon>Alphaproteobacteria</taxon>
        <taxon>Hyphomicrobiales</taxon>
        <taxon>Alsobacteraceae</taxon>
        <taxon>Alsobacter</taxon>
    </lineage>
</organism>
<dbReference type="InterPro" id="IPR050595">
    <property type="entry name" value="Bact_response_regulator"/>
</dbReference>
<protein>
    <recommendedName>
        <fullName evidence="3">Response regulatory domain-containing protein</fullName>
    </recommendedName>
</protein>
<dbReference type="PANTHER" id="PTHR44591:SF25">
    <property type="entry name" value="CHEMOTAXIS TWO-COMPONENT RESPONSE REGULATOR"/>
    <property type="match status" value="1"/>
</dbReference>
<name>A0A2T1HR30_9HYPH</name>
<dbReference type="AlphaFoldDB" id="A0A2T1HR30"/>
<dbReference type="Gene3D" id="3.40.50.2300">
    <property type="match status" value="1"/>
</dbReference>
<dbReference type="GO" id="GO:0000160">
    <property type="term" value="P:phosphorelay signal transduction system"/>
    <property type="evidence" value="ECO:0007669"/>
    <property type="project" value="InterPro"/>
</dbReference>
<evidence type="ECO:0000256" key="2">
    <source>
        <dbReference type="PROSITE-ProRule" id="PRU00169"/>
    </source>
</evidence>
<keyword evidence="1 2" id="KW-0597">Phosphoprotein</keyword>
<dbReference type="RefSeq" id="WP_106338049.1">
    <property type="nucleotide sequence ID" value="NZ_PVZS01000018.1"/>
</dbReference>
<dbReference type="EMBL" id="PVZS01000018">
    <property type="protein sequence ID" value="PSC03969.1"/>
    <property type="molecule type" value="Genomic_DNA"/>
</dbReference>
<comment type="caution">
    <text evidence="4">The sequence shown here is derived from an EMBL/GenBank/DDBJ whole genome shotgun (WGS) entry which is preliminary data.</text>
</comment>
<dbReference type="OrthoDB" id="5456285at2"/>
<dbReference type="InterPro" id="IPR001789">
    <property type="entry name" value="Sig_transdc_resp-reg_receiver"/>
</dbReference>
<reference evidence="5" key="1">
    <citation type="submission" date="2018-03" db="EMBL/GenBank/DDBJ databases">
        <authorList>
            <person name="Sun L."/>
            <person name="Liu H."/>
            <person name="Chen W."/>
            <person name="Huang K."/>
            <person name="Liu W."/>
            <person name="Gao X."/>
        </authorList>
    </citation>
    <scope>NUCLEOTIDE SEQUENCE [LARGE SCALE GENOMIC DNA]</scope>
    <source>
        <strain evidence="5">SH9</strain>
    </source>
</reference>
<feature type="modified residue" description="4-aspartylphosphate" evidence="2">
    <location>
        <position position="51"/>
    </location>
</feature>
<dbReference type="Pfam" id="PF00072">
    <property type="entry name" value="Response_reg"/>
    <property type="match status" value="1"/>
</dbReference>
<gene>
    <name evidence="4" type="ORF">SLNSH_16180</name>
</gene>
<dbReference type="InterPro" id="IPR011006">
    <property type="entry name" value="CheY-like_superfamily"/>
</dbReference>
<dbReference type="Proteomes" id="UP000239772">
    <property type="component" value="Unassembled WGS sequence"/>
</dbReference>
<dbReference type="PANTHER" id="PTHR44591">
    <property type="entry name" value="STRESS RESPONSE REGULATOR PROTEIN 1"/>
    <property type="match status" value="1"/>
</dbReference>
<evidence type="ECO:0000313" key="4">
    <source>
        <dbReference type="EMBL" id="PSC03969.1"/>
    </source>
</evidence>